<proteinExistence type="predicted"/>
<gene>
    <name evidence="1" type="ORF">LEM8419_03267</name>
</gene>
<dbReference type="EMBL" id="CAKLPZ010000005">
    <property type="protein sequence ID" value="CAH1002360.1"/>
    <property type="molecule type" value="Genomic_DNA"/>
</dbReference>
<organism evidence="1 2">
    <name type="scientific">Neolewinella maritima</name>
    <dbReference type="NCBI Taxonomy" id="1383882"/>
    <lineage>
        <taxon>Bacteria</taxon>
        <taxon>Pseudomonadati</taxon>
        <taxon>Bacteroidota</taxon>
        <taxon>Saprospiria</taxon>
        <taxon>Saprospirales</taxon>
        <taxon>Lewinellaceae</taxon>
        <taxon>Neolewinella</taxon>
    </lineage>
</organism>
<sequence length="188" mass="20567">MTEPPDRLIPHLVRAGAHDYSPGHGFSLTRGVVGFELTFFLPESAWFDPSDEGPLGRDGKDWNKVGGISYLSLWRPGTYPKNRHAVLVGMRPGLTPGDFEVCAYTNAADGSWEAGPSVAITAGDTVHVEARIEQDQVTYLLTTASGSQTTVHRFEPLTYAVPVGPWFGGNRESPISHQVHTRLVLLRE</sequence>
<keyword evidence="2" id="KW-1185">Reference proteome</keyword>
<comment type="caution">
    <text evidence="1">The sequence shown here is derived from an EMBL/GenBank/DDBJ whole genome shotgun (WGS) entry which is preliminary data.</text>
</comment>
<dbReference type="Proteomes" id="UP000837803">
    <property type="component" value="Unassembled WGS sequence"/>
</dbReference>
<name>A0ABM9B4S8_9BACT</name>
<evidence type="ECO:0000313" key="1">
    <source>
        <dbReference type="EMBL" id="CAH1002360.1"/>
    </source>
</evidence>
<evidence type="ECO:0000313" key="2">
    <source>
        <dbReference type="Proteomes" id="UP000837803"/>
    </source>
</evidence>
<evidence type="ECO:0008006" key="3">
    <source>
        <dbReference type="Google" id="ProtNLM"/>
    </source>
</evidence>
<accession>A0ABM9B4S8</accession>
<reference evidence="1" key="1">
    <citation type="submission" date="2021-12" db="EMBL/GenBank/DDBJ databases">
        <authorList>
            <person name="Rodrigo-Torres L."/>
            <person name="Arahal R. D."/>
            <person name="Lucena T."/>
        </authorList>
    </citation>
    <scope>NUCLEOTIDE SEQUENCE</scope>
    <source>
        <strain evidence="1">CECT 8419</strain>
    </source>
</reference>
<protein>
    <recommendedName>
        <fullName evidence="3">DUF1349 domain-containing protein</fullName>
    </recommendedName>
</protein>